<dbReference type="PANTHER" id="PTHR39515:SF2">
    <property type="entry name" value="HTH-TYPE TRANSCRIPTIONAL REGULATOR RV0880"/>
    <property type="match status" value="1"/>
</dbReference>
<dbReference type="PROSITE" id="PS50995">
    <property type="entry name" value="HTH_MARR_2"/>
    <property type="match status" value="1"/>
</dbReference>
<dbReference type="SMART" id="SM00347">
    <property type="entry name" value="HTH_MARR"/>
    <property type="match status" value="1"/>
</dbReference>
<dbReference type="EMBL" id="JADIKE010000018">
    <property type="protein sequence ID" value="MBM7123910.1"/>
    <property type="molecule type" value="Genomic_DNA"/>
</dbReference>
<dbReference type="SUPFAM" id="SSF46785">
    <property type="entry name" value="Winged helix' DNA-binding domain"/>
    <property type="match status" value="1"/>
</dbReference>
<keyword evidence="1" id="KW-0805">Transcription regulation</keyword>
<evidence type="ECO:0000256" key="1">
    <source>
        <dbReference type="ARBA" id="ARBA00023015"/>
    </source>
</evidence>
<dbReference type="InterPro" id="IPR036390">
    <property type="entry name" value="WH_DNA-bd_sf"/>
</dbReference>
<reference evidence="5" key="1">
    <citation type="submission" date="2020-10" db="EMBL/GenBank/DDBJ databases">
        <title>Phylogeny of dyella-like bacteria.</title>
        <authorList>
            <person name="Fu J."/>
        </authorList>
    </citation>
    <scope>NUCLEOTIDE SEQUENCE</scope>
    <source>
        <strain evidence="5">DHOC52</strain>
    </source>
</reference>
<accession>A0ABS2JZZ9</accession>
<dbReference type="RefSeq" id="WP_204678582.1">
    <property type="nucleotide sequence ID" value="NZ_BSNR01000025.1"/>
</dbReference>
<evidence type="ECO:0000256" key="2">
    <source>
        <dbReference type="ARBA" id="ARBA00023125"/>
    </source>
</evidence>
<dbReference type="InterPro" id="IPR000835">
    <property type="entry name" value="HTH_MarR-typ"/>
</dbReference>
<proteinExistence type="predicted"/>
<evidence type="ECO:0000313" key="6">
    <source>
        <dbReference type="Proteomes" id="UP001430149"/>
    </source>
</evidence>
<organism evidence="5 6">
    <name type="scientific">Dyella flava</name>
    <dbReference type="NCBI Taxonomy" id="1920170"/>
    <lineage>
        <taxon>Bacteria</taxon>
        <taxon>Pseudomonadati</taxon>
        <taxon>Pseudomonadota</taxon>
        <taxon>Gammaproteobacteria</taxon>
        <taxon>Lysobacterales</taxon>
        <taxon>Rhodanobacteraceae</taxon>
        <taxon>Dyella</taxon>
    </lineage>
</organism>
<dbReference type="InterPro" id="IPR052526">
    <property type="entry name" value="HTH-type_Bedaq_tolerance"/>
</dbReference>
<gene>
    <name evidence="5" type="ORF">ISP19_00840</name>
</gene>
<keyword evidence="2" id="KW-0238">DNA-binding</keyword>
<dbReference type="InterPro" id="IPR036388">
    <property type="entry name" value="WH-like_DNA-bd_sf"/>
</dbReference>
<dbReference type="Gene3D" id="1.10.287.100">
    <property type="match status" value="1"/>
</dbReference>
<comment type="caution">
    <text evidence="5">The sequence shown here is derived from an EMBL/GenBank/DDBJ whole genome shotgun (WGS) entry which is preliminary data.</text>
</comment>
<evidence type="ECO:0000256" key="3">
    <source>
        <dbReference type="ARBA" id="ARBA00023163"/>
    </source>
</evidence>
<dbReference type="Proteomes" id="UP001430149">
    <property type="component" value="Unassembled WGS sequence"/>
</dbReference>
<keyword evidence="3" id="KW-0804">Transcription</keyword>
<protein>
    <submittedName>
        <fullName evidence="5">MarR family transcriptional regulator</fullName>
    </submittedName>
</protein>
<evidence type="ECO:0000313" key="5">
    <source>
        <dbReference type="EMBL" id="MBM7123910.1"/>
    </source>
</evidence>
<sequence length="147" mass="15906">MNKAPASLPALETAVSDLTVAIGQLLRRVRSEANPTELGLSQLSVLARLDQLGAMTTADLARAESMKPQSMGTILAGLEQEGLVQRQPHPTDGRQILFALTVAGIDMRKKRGIAKREWLTAEMAKLDSNELQTLIAAIPLIKRLSKP</sequence>
<dbReference type="Gene3D" id="1.10.10.10">
    <property type="entry name" value="Winged helix-like DNA-binding domain superfamily/Winged helix DNA-binding domain"/>
    <property type="match status" value="1"/>
</dbReference>
<dbReference type="PANTHER" id="PTHR39515">
    <property type="entry name" value="CONSERVED PROTEIN"/>
    <property type="match status" value="1"/>
</dbReference>
<dbReference type="PROSITE" id="PS01117">
    <property type="entry name" value="HTH_MARR_1"/>
    <property type="match status" value="1"/>
</dbReference>
<dbReference type="Pfam" id="PF01047">
    <property type="entry name" value="MarR"/>
    <property type="match status" value="1"/>
</dbReference>
<name>A0ABS2JZZ9_9GAMM</name>
<keyword evidence="6" id="KW-1185">Reference proteome</keyword>
<feature type="domain" description="HTH marR-type" evidence="4">
    <location>
        <begin position="15"/>
        <end position="143"/>
    </location>
</feature>
<dbReference type="InterPro" id="IPR023187">
    <property type="entry name" value="Tscrpt_reg_MarR-type_CS"/>
</dbReference>
<evidence type="ECO:0000259" key="4">
    <source>
        <dbReference type="PROSITE" id="PS50995"/>
    </source>
</evidence>